<evidence type="ECO:0000259" key="3">
    <source>
        <dbReference type="PROSITE" id="PS50106"/>
    </source>
</evidence>
<keyword evidence="2" id="KW-0645">Protease</keyword>
<dbReference type="Gene3D" id="2.30.42.10">
    <property type="match status" value="1"/>
</dbReference>
<evidence type="ECO:0000313" key="4">
    <source>
        <dbReference type="EMBL" id="KAF2889485.1"/>
    </source>
</evidence>
<dbReference type="SMART" id="SM00228">
    <property type="entry name" value="PDZ"/>
    <property type="match status" value="1"/>
</dbReference>
<feature type="domain" description="PDZ" evidence="3">
    <location>
        <begin position="30"/>
        <end position="105"/>
    </location>
</feature>
<comment type="caution">
    <text evidence="4">The sequence shown here is derived from an EMBL/GenBank/DDBJ whole genome shotgun (WGS) entry which is preliminary data.</text>
</comment>
<dbReference type="PANTHER" id="PTHR22939:SF129">
    <property type="entry name" value="SERINE PROTEASE HTRA2, MITOCHONDRIAL"/>
    <property type="match status" value="1"/>
</dbReference>
<dbReference type="Pfam" id="PF13180">
    <property type="entry name" value="PDZ_2"/>
    <property type="match status" value="1"/>
</dbReference>
<comment type="similarity">
    <text evidence="1">Belongs to the peptidase S1C family.</text>
</comment>
<organism evidence="4 5">
    <name type="scientific">Ignelater luminosus</name>
    <name type="common">Cucubano</name>
    <name type="synonym">Pyrophorus luminosus</name>
    <dbReference type="NCBI Taxonomy" id="2038154"/>
    <lineage>
        <taxon>Eukaryota</taxon>
        <taxon>Metazoa</taxon>
        <taxon>Ecdysozoa</taxon>
        <taxon>Arthropoda</taxon>
        <taxon>Hexapoda</taxon>
        <taxon>Insecta</taxon>
        <taxon>Pterygota</taxon>
        <taxon>Neoptera</taxon>
        <taxon>Endopterygota</taxon>
        <taxon>Coleoptera</taxon>
        <taxon>Polyphaga</taxon>
        <taxon>Elateriformia</taxon>
        <taxon>Elateroidea</taxon>
        <taxon>Elateridae</taxon>
        <taxon>Agrypninae</taxon>
        <taxon>Pyrophorini</taxon>
        <taxon>Ignelater</taxon>
    </lineage>
</organism>
<reference evidence="4" key="1">
    <citation type="submission" date="2019-08" db="EMBL/GenBank/DDBJ databases">
        <title>The genome of the North American firefly Photinus pyralis.</title>
        <authorList>
            <consortium name="Photinus pyralis genome working group"/>
            <person name="Fallon T.R."/>
            <person name="Sander Lower S.E."/>
            <person name="Weng J.-K."/>
        </authorList>
    </citation>
    <scope>NUCLEOTIDE SEQUENCE</scope>
    <source>
        <strain evidence="4">TRF0915ILg1</strain>
        <tissue evidence="4">Whole body</tissue>
    </source>
</reference>
<dbReference type="EMBL" id="VTPC01066216">
    <property type="protein sequence ID" value="KAF2889485.1"/>
    <property type="molecule type" value="Genomic_DNA"/>
</dbReference>
<sequence>MIKKQLTNIEFSDYAKKFLERSRFKTKAEPINLEKDKKSFLGITTISVTPKIIGELRQIHQSIPDEVMQGVLVWKVVNGTLAHESGLEAGDIITHIDGIPVHDASDIYILCSKEKKKVKMDIIHHGKKKRITVKPPR</sequence>
<name>A0A8K0G2M3_IGNLU</name>
<keyword evidence="2" id="KW-0720">Serine protease</keyword>
<dbReference type="InterPro" id="IPR036034">
    <property type="entry name" value="PDZ_sf"/>
</dbReference>
<dbReference type="GO" id="GO:0012501">
    <property type="term" value="P:programmed cell death"/>
    <property type="evidence" value="ECO:0007669"/>
    <property type="project" value="TreeGrafter"/>
</dbReference>
<proteinExistence type="inferred from homology"/>
<dbReference type="Proteomes" id="UP000801492">
    <property type="component" value="Unassembled WGS sequence"/>
</dbReference>
<gene>
    <name evidence="4" type="ORF">ILUMI_16688</name>
</gene>
<accession>A0A8K0G2M3</accession>
<keyword evidence="5" id="KW-1185">Reference proteome</keyword>
<evidence type="ECO:0000256" key="1">
    <source>
        <dbReference type="ARBA" id="ARBA00010541"/>
    </source>
</evidence>
<dbReference type="InterPro" id="IPR001478">
    <property type="entry name" value="PDZ"/>
</dbReference>
<dbReference type="AlphaFoldDB" id="A0A8K0G2M3"/>
<dbReference type="PANTHER" id="PTHR22939">
    <property type="entry name" value="SERINE PROTEASE FAMILY S1C HTRA-RELATED"/>
    <property type="match status" value="1"/>
</dbReference>
<dbReference type="GO" id="GO:0006508">
    <property type="term" value="P:proteolysis"/>
    <property type="evidence" value="ECO:0007669"/>
    <property type="project" value="TreeGrafter"/>
</dbReference>
<dbReference type="OrthoDB" id="4217619at2759"/>
<dbReference type="GO" id="GO:0016020">
    <property type="term" value="C:membrane"/>
    <property type="evidence" value="ECO:0007669"/>
    <property type="project" value="UniProtKB-SubCell"/>
</dbReference>
<dbReference type="GO" id="GO:0043065">
    <property type="term" value="P:positive regulation of apoptotic process"/>
    <property type="evidence" value="ECO:0007669"/>
    <property type="project" value="TreeGrafter"/>
</dbReference>
<dbReference type="PROSITE" id="PS50106">
    <property type="entry name" value="PDZ"/>
    <property type="match status" value="1"/>
</dbReference>
<evidence type="ECO:0000313" key="5">
    <source>
        <dbReference type="Proteomes" id="UP000801492"/>
    </source>
</evidence>
<dbReference type="GO" id="GO:0004252">
    <property type="term" value="F:serine-type endopeptidase activity"/>
    <property type="evidence" value="ECO:0007669"/>
    <property type="project" value="TreeGrafter"/>
</dbReference>
<dbReference type="SUPFAM" id="SSF50156">
    <property type="entry name" value="PDZ domain-like"/>
    <property type="match status" value="1"/>
</dbReference>
<protein>
    <recommendedName>
        <fullName evidence="3">PDZ domain-containing protein</fullName>
    </recommendedName>
</protein>
<keyword evidence="2" id="KW-0378">Hydrolase</keyword>
<evidence type="ECO:0000256" key="2">
    <source>
        <dbReference type="ARBA" id="ARBA00022825"/>
    </source>
</evidence>